<dbReference type="EMBL" id="VDEP01000482">
    <property type="protein sequence ID" value="KAA1070941.1"/>
    <property type="molecule type" value="Genomic_DNA"/>
</dbReference>
<dbReference type="PANTHER" id="PTHR11143">
    <property type="entry name" value="60S RIBOSOMAL PROTEIN L26 FAMILY MEMBER"/>
    <property type="match status" value="1"/>
</dbReference>
<sequence length="192" mass="21393">MVRVGAGDPPAEGGSAGRLKPNRTQAEPSTQTTGAGLKTPTTHSDSNRPRRRTTTEDDMAKFSKDVSSSRRKSRKAHFQAPSHERRIIMSSGLSKELRAKYNVRSMPIRKDDEVVVVRGAFKGREGKVLSVYRKKYVIHVDKVTRDKASGQTVQIGVHPSKVVISKLYLDKDRKAILARKDRGSPKEKMQVD</sequence>
<evidence type="ECO:0000313" key="6">
    <source>
        <dbReference type="EMBL" id="KAA1070941.1"/>
    </source>
</evidence>
<evidence type="ECO:0000256" key="4">
    <source>
        <dbReference type="SAM" id="MobiDB-lite"/>
    </source>
</evidence>
<evidence type="ECO:0000256" key="2">
    <source>
        <dbReference type="ARBA" id="ARBA00022980"/>
    </source>
</evidence>
<dbReference type="InterPro" id="IPR008991">
    <property type="entry name" value="Translation_prot_SH3-like_sf"/>
</dbReference>
<proteinExistence type="inferred from homology"/>
<dbReference type="NCBIfam" id="TIGR01080">
    <property type="entry name" value="rplX_A_E"/>
    <property type="match status" value="1"/>
</dbReference>
<dbReference type="HAMAP" id="MF_01326_A">
    <property type="entry name" value="Ribosomal_uL24_A"/>
    <property type="match status" value="1"/>
</dbReference>
<dbReference type="InterPro" id="IPR041988">
    <property type="entry name" value="Ribosomal_uL24_KOW"/>
</dbReference>
<keyword evidence="9" id="KW-1185">Reference proteome</keyword>
<name>A0A5B0M358_PUCGR</name>
<dbReference type="SMART" id="SM00739">
    <property type="entry name" value="KOW"/>
    <property type="match status" value="1"/>
</dbReference>
<feature type="compositionally biased region" description="Basic and acidic residues" evidence="4">
    <location>
        <begin position="45"/>
        <end position="68"/>
    </location>
</feature>
<dbReference type="InterPro" id="IPR014722">
    <property type="entry name" value="Rib_uL2_dom2"/>
</dbReference>
<dbReference type="GO" id="GO:0003735">
    <property type="term" value="F:structural constituent of ribosome"/>
    <property type="evidence" value="ECO:0007669"/>
    <property type="project" value="InterPro"/>
</dbReference>
<dbReference type="AlphaFoldDB" id="A0A5B0M358"/>
<gene>
    <name evidence="6" type="primary">RPL26A_3</name>
    <name evidence="8" type="synonym">RPL26A_1</name>
    <name evidence="7" type="synonym">RPL26A_2</name>
    <name evidence="7" type="ORF">PGT21_004471</name>
    <name evidence="8" type="ORF">PGTUg99_001728</name>
    <name evidence="6" type="ORF">PGTUg99_009764</name>
</gene>
<dbReference type="PROSITE" id="PS01108">
    <property type="entry name" value="RIBOSOMAL_L24"/>
    <property type="match status" value="1"/>
</dbReference>
<dbReference type="EMBL" id="VSWC01000054">
    <property type="protein sequence ID" value="KAA1099350.1"/>
    <property type="molecule type" value="Genomic_DNA"/>
</dbReference>
<feature type="region of interest" description="Disordered" evidence="4">
    <location>
        <begin position="1"/>
        <end position="94"/>
    </location>
</feature>
<protein>
    <submittedName>
        <fullName evidence="6">60S ribosomal protein L26A</fullName>
    </submittedName>
</protein>
<dbReference type="Gene3D" id="2.30.30.30">
    <property type="match status" value="1"/>
</dbReference>
<evidence type="ECO:0000259" key="5">
    <source>
        <dbReference type="SMART" id="SM00739"/>
    </source>
</evidence>
<dbReference type="InterPro" id="IPR005824">
    <property type="entry name" value="KOW"/>
</dbReference>
<keyword evidence="2 6" id="KW-0689">Ribosomal protein</keyword>
<dbReference type="GO" id="GO:0006412">
    <property type="term" value="P:translation"/>
    <property type="evidence" value="ECO:0007669"/>
    <property type="project" value="InterPro"/>
</dbReference>
<dbReference type="CDD" id="cd06089">
    <property type="entry name" value="KOW_RPL26"/>
    <property type="match status" value="1"/>
</dbReference>
<comment type="similarity">
    <text evidence="1">Belongs to the universal ribosomal protein uL24 family.</text>
</comment>
<evidence type="ECO:0000313" key="8">
    <source>
        <dbReference type="EMBL" id="KAA1104992.1"/>
    </source>
</evidence>
<accession>A0A5B0M358</accession>
<dbReference type="GO" id="GO:0015934">
    <property type="term" value="C:large ribosomal subunit"/>
    <property type="evidence" value="ECO:0007669"/>
    <property type="project" value="InterPro"/>
</dbReference>
<feature type="domain" description="KOW" evidence="5">
    <location>
        <begin position="107"/>
        <end position="134"/>
    </location>
</feature>
<evidence type="ECO:0000313" key="7">
    <source>
        <dbReference type="EMBL" id="KAA1099350.1"/>
    </source>
</evidence>
<dbReference type="InterPro" id="IPR005756">
    <property type="entry name" value="Ribosomal_uL24_euk/arc"/>
</dbReference>
<dbReference type="GO" id="GO:0003723">
    <property type="term" value="F:RNA binding"/>
    <property type="evidence" value="ECO:0007669"/>
    <property type="project" value="InterPro"/>
</dbReference>
<dbReference type="InterPro" id="IPR005825">
    <property type="entry name" value="Ribosomal_uL24_CS"/>
</dbReference>
<reference evidence="9 10" key="1">
    <citation type="submission" date="2019-05" db="EMBL/GenBank/DDBJ databases">
        <title>Emergence of the Ug99 lineage of the wheat stem rust pathogen through somatic hybridization.</title>
        <authorList>
            <person name="Li F."/>
            <person name="Upadhyaya N.M."/>
            <person name="Sperschneider J."/>
            <person name="Matny O."/>
            <person name="Nguyen-Phuc H."/>
            <person name="Mago R."/>
            <person name="Raley C."/>
            <person name="Miller M.E."/>
            <person name="Silverstein K.A.T."/>
            <person name="Henningsen E."/>
            <person name="Hirsch C.D."/>
            <person name="Visser B."/>
            <person name="Pretorius Z.A."/>
            <person name="Steffenson B.J."/>
            <person name="Schwessinger B."/>
            <person name="Dodds P.N."/>
            <person name="Figueroa M."/>
        </authorList>
    </citation>
    <scope>NUCLEOTIDE SEQUENCE [LARGE SCALE GENOMIC DNA]</scope>
    <source>
        <strain evidence="7">21-0</strain>
        <strain evidence="6 10">Ug99</strain>
    </source>
</reference>
<dbReference type="Proteomes" id="UP000325313">
    <property type="component" value="Unassembled WGS sequence"/>
</dbReference>
<dbReference type="Proteomes" id="UP000324748">
    <property type="component" value="Unassembled WGS sequence"/>
</dbReference>
<dbReference type="FunFam" id="2.30.30.30:FF:000009">
    <property type="entry name" value="60S ribosomal protein L26"/>
    <property type="match status" value="1"/>
</dbReference>
<dbReference type="EMBL" id="VDEP01000313">
    <property type="protein sequence ID" value="KAA1104992.1"/>
    <property type="molecule type" value="Genomic_DNA"/>
</dbReference>
<evidence type="ECO:0000313" key="10">
    <source>
        <dbReference type="Proteomes" id="UP000325313"/>
    </source>
</evidence>
<organism evidence="6 10">
    <name type="scientific">Puccinia graminis f. sp. tritici</name>
    <dbReference type="NCBI Taxonomy" id="56615"/>
    <lineage>
        <taxon>Eukaryota</taxon>
        <taxon>Fungi</taxon>
        <taxon>Dikarya</taxon>
        <taxon>Basidiomycota</taxon>
        <taxon>Pucciniomycotina</taxon>
        <taxon>Pucciniomycetes</taxon>
        <taxon>Pucciniales</taxon>
        <taxon>Pucciniaceae</taxon>
        <taxon>Puccinia</taxon>
    </lineage>
</organism>
<evidence type="ECO:0000256" key="1">
    <source>
        <dbReference type="ARBA" id="ARBA00010618"/>
    </source>
</evidence>
<feature type="compositionally biased region" description="Polar residues" evidence="4">
    <location>
        <begin position="22"/>
        <end position="44"/>
    </location>
</feature>
<dbReference type="Pfam" id="PF16906">
    <property type="entry name" value="Ribosomal_L26"/>
    <property type="match status" value="1"/>
</dbReference>
<dbReference type="SUPFAM" id="SSF50104">
    <property type="entry name" value="Translation proteins SH3-like domain"/>
    <property type="match status" value="1"/>
</dbReference>
<comment type="caution">
    <text evidence="6">The sequence shown here is derived from an EMBL/GenBank/DDBJ whole genome shotgun (WGS) entry which is preliminary data.</text>
</comment>
<keyword evidence="3" id="KW-0687">Ribonucleoprotein</keyword>
<evidence type="ECO:0000313" key="9">
    <source>
        <dbReference type="Proteomes" id="UP000324748"/>
    </source>
</evidence>
<dbReference type="OrthoDB" id="1688503at2759"/>
<evidence type="ECO:0000256" key="3">
    <source>
        <dbReference type="ARBA" id="ARBA00023274"/>
    </source>
</evidence>
<dbReference type="Pfam" id="PF00467">
    <property type="entry name" value="KOW"/>
    <property type="match status" value="1"/>
</dbReference>